<dbReference type="KEGG" id="lyj:FKV23_03785"/>
<dbReference type="RefSeq" id="WP_141622659.1">
    <property type="nucleotide sequence ID" value="NZ_CP041242.1"/>
</dbReference>
<keyword evidence="6 11" id="KW-0547">Nucleotide-binding</keyword>
<dbReference type="GO" id="GO:0008652">
    <property type="term" value="P:amino acid biosynthetic process"/>
    <property type="evidence" value="ECO:0007669"/>
    <property type="project" value="UniProtKB-KW"/>
</dbReference>
<feature type="binding site" evidence="11">
    <location>
        <position position="139"/>
    </location>
    <ligand>
        <name>substrate</name>
    </ligand>
</feature>
<keyword evidence="13" id="KW-1185">Reference proteome</keyword>
<comment type="pathway">
    <text evidence="1 11">Metabolic intermediate biosynthesis; chorismate biosynthesis; chorismate from D-erythrose 4-phosphate and phosphoenolpyruvate: step 5/7.</text>
</comment>
<protein>
    <recommendedName>
        <fullName evidence="3 11">Shikimate kinase</fullName>
        <shortName evidence="11">SK</shortName>
        <ecNumber evidence="3 11">2.7.1.71</ecNumber>
    </recommendedName>
</protein>
<evidence type="ECO:0000256" key="8">
    <source>
        <dbReference type="ARBA" id="ARBA00022840"/>
    </source>
</evidence>
<evidence type="ECO:0000256" key="7">
    <source>
        <dbReference type="ARBA" id="ARBA00022777"/>
    </source>
</evidence>
<feature type="binding site" evidence="11">
    <location>
        <position position="82"/>
    </location>
    <ligand>
        <name>substrate</name>
    </ligand>
</feature>
<comment type="subcellular location">
    <subcellularLocation>
        <location evidence="11">Cytoplasm</location>
    </subcellularLocation>
</comment>
<comment type="subunit">
    <text evidence="11">Monomer.</text>
</comment>
<evidence type="ECO:0000256" key="1">
    <source>
        <dbReference type="ARBA" id="ARBA00004842"/>
    </source>
</evidence>
<dbReference type="EC" id="2.7.1.71" evidence="3 11"/>
<accession>A0A514BPJ9</accession>
<evidence type="ECO:0000313" key="12">
    <source>
        <dbReference type="EMBL" id="QDH69317.1"/>
    </source>
</evidence>
<evidence type="ECO:0000256" key="10">
    <source>
        <dbReference type="ARBA" id="ARBA00048567"/>
    </source>
</evidence>
<dbReference type="OrthoDB" id="9800332at2"/>
<gene>
    <name evidence="11" type="primary">aroK</name>
    <name evidence="12" type="ORF">FKV23_03785</name>
</gene>
<reference evidence="12 13" key="1">
    <citation type="submission" date="2019-06" db="EMBL/GenBank/DDBJ databases">
        <title>Lysobacter alkalisoli sp. nov. isolated from saline-alkali soil.</title>
        <authorList>
            <person name="Sun J.-Q."/>
            <person name="Xu L."/>
        </authorList>
    </citation>
    <scope>NUCLEOTIDE SEQUENCE [LARGE SCALE GENOMIC DNA]</scope>
    <source>
        <strain evidence="12 13">SJ-36</strain>
    </source>
</reference>
<dbReference type="AlphaFoldDB" id="A0A514BPJ9"/>
<evidence type="ECO:0000313" key="13">
    <source>
        <dbReference type="Proteomes" id="UP000317199"/>
    </source>
</evidence>
<evidence type="ECO:0000256" key="4">
    <source>
        <dbReference type="ARBA" id="ARBA00022605"/>
    </source>
</evidence>
<dbReference type="GO" id="GO:0004765">
    <property type="term" value="F:shikimate kinase activity"/>
    <property type="evidence" value="ECO:0007669"/>
    <property type="project" value="UniProtKB-UniRule"/>
</dbReference>
<dbReference type="Proteomes" id="UP000317199">
    <property type="component" value="Chromosome"/>
</dbReference>
<keyword evidence="9 11" id="KW-0057">Aromatic amino acid biosynthesis</keyword>
<dbReference type="Gene3D" id="3.40.50.300">
    <property type="entry name" value="P-loop containing nucleotide triphosphate hydrolases"/>
    <property type="match status" value="1"/>
</dbReference>
<dbReference type="GO" id="GO:0005829">
    <property type="term" value="C:cytosol"/>
    <property type="evidence" value="ECO:0007669"/>
    <property type="project" value="TreeGrafter"/>
</dbReference>
<keyword evidence="5 11" id="KW-0808">Transferase</keyword>
<evidence type="ECO:0000256" key="3">
    <source>
        <dbReference type="ARBA" id="ARBA00012154"/>
    </source>
</evidence>
<feature type="binding site" evidence="11">
    <location>
        <begin position="14"/>
        <end position="19"/>
    </location>
    <ligand>
        <name>ATP</name>
        <dbReference type="ChEBI" id="CHEBI:30616"/>
    </ligand>
</feature>
<keyword evidence="11" id="KW-0479">Metal-binding</keyword>
<keyword evidence="11" id="KW-0460">Magnesium</keyword>
<name>A0A514BPJ9_9GAMM</name>
<dbReference type="HAMAP" id="MF_00109">
    <property type="entry name" value="Shikimate_kinase"/>
    <property type="match status" value="1"/>
</dbReference>
<keyword evidence="7 11" id="KW-0418">Kinase</keyword>
<dbReference type="PROSITE" id="PS01128">
    <property type="entry name" value="SHIKIMATE_KINASE"/>
    <property type="match status" value="1"/>
</dbReference>
<feature type="binding site" evidence="11">
    <location>
        <position position="36"/>
    </location>
    <ligand>
        <name>substrate</name>
    </ligand>
</feature>
<keyword evidence="8 11" id="KW-0067">ATP-binding</keyword>
<dbReference type="PRINTS" id="PR01100">
    <property type="entry name" value="SHIKIMTKNASE"/>
</dbReference>
<dbReference type="GO" id="GO:0005524">
    <property type="term" value="F:ATP binding"/>
    <property type="evidence" value="ECO:0007669"/>
    <property type="project" value="UniProtKB-UniRule"/>
</dbReference>
<comment type="function">
    <text evidence="11">Catalyzes the specific phosphorylation of the 3-hydroxyl group of shikimic acid using ATP as a cosubstrate.</text>
</comment>
<comment type="caution">
    <text evidence="11">Lacks conserved residue(s) required for the propagation of feature annotation.</text>
</comment>
<dbReference type="Pfam" id="PF01202">
    <property type="entry name" value="SKI"/>
    <property type="match status" value="1"/>
</dbReference>
<proteinExistence type="inferred from homology"/>
<dbReference type="InterPro" id="IPR027417">
    <property type="entry name" value="P-loop_NTPase"/>
</dbReference>
<keyword evidence="4 11" id="KW-0028">Amino-acid biosynthesis</keyword>
<evidence type="ECO:0000256" key="11">
    <source>
        <dbReference type="HAMAP-Rule" id="MF_00109"/>
    </source>
</evidence>
<evidence type="ECO:0000256" key="9">
    <source>
        <dbReference type="ARBA" id="ARBA00023141"/>
    </source>
</evidence>
<dbReference type="UniPathway" id="UPA00053">
    <property type="reaction ID" value="UER00088"/>
</dbReference>
<dbReference type="EMBL" id="CP041242">
    <property type="protein sequence ID" value="QDH69317.1"/>
    <property type="molecule type" value="Genomic_DNA"/>
</dbReference>
<feature type="binding site" evidence="11">
    <location>
        <position position="120"/>
    </location>
    <ligand>
        <name>ATP</name>
        <dbReference type="ChEBI" id="CHEBI:30616"/>
    </ligand>
</feature>
<feature type="binding site" evidence="11">
    <location>
        <position position="18"/>
    </location>
    <ligand>
        <name>Mg(2+)</name>
        <dbReference type="ChEBI" id="CHEBI:18420"/>
    </ligand>
</feature>
<evidence type="ECO:0000256" key="5">
    <source>
        <dbReference type="ARBA" id="ARBA00022679"/>
    </source>
</evidence>
<dbReference type="GO" id="GO:0000287">
    <property type="term" value="F:magnesium ion binding"/>
    <property type="evidence" value="ECO:0007669"/>
    <property type="project" value="UniProtKB-UniRule"/>
</dbReference>
<sequence length="178" mass="19672">MNPARNLILVGPTGAGKSCIGRRLAEHYHLRMVDADNEIEQRTGADIGTIFDCEGESGFRAREKAALEELLQADDLLLATGGGAVLDAGNRALLQSRGFVVHLRVTPAQQIERLRHDRSRPLLARPDREKVLAEMAAVRGPLYAEIADLAFDTETLGAAEATRRLLLELDQHWQRWSV</sequence>
<dbReference type="GO" id="GO:0009073">
    <property type="term" value="P:aromatic amino acid family biosynthetic process"/>
    <property type="evidence" value="ECO:0007669"/>
    <property type="project" value="UniProtKB-KW"/>
</dbReference>
<dbReference type="PANTHER" id="PTHR21087:SF16">
    <property type="entry name" value="SHIKIMATE KINASE 1, CHLOROPLASTIC"/>
    <property type="match status" value="1"/>
</dbReference>
<evidence type="ECO:0000256" key="2">
    <source>
        <dbReference type="ARBA" id="ARBA00006997"/>
    </source>
</evidence>
<comment type="similarity">
    <text evidence="2 11">Belongs to the shikimate kinase family.</text>
</comment>
<comment type="catalytic activity">
    <reaction evidence="10 11">
        <text>shikimate + ATP = 3-phosphoshikimate + ADP + H(+)</text>
        <dbReference type="Rhea" id="RHEA:13121"/>
        <dbReference type="ChEBI" id="CHEBI:15378"/>
        <dbReference type="ChEBI" id="CHEBI:30616"/>
        <dbReference type="ChEBI" id="CHEBI:36208"/>
        <dbReference type="ChEBI" id="CHEBI:145989"/>
        <dbReference type="ChEBI" id="CHEBI:456216"/>
        <dbReference type="EC" id="2.7.1.71"/>
    </reaction>
</comment>
<comment type="cofactor">
    <cofactor evidence="11">
        <name>Mg(2+)</name>
        <dbReference type="ChEBI" id="CHEBI:18420"/>
    </cofactor>
    <text evidence="11">Binds 1 Mg(2+) ion per subunit.</text>
</comment>
<evidence type="ECO:0000256" key="6">
    <source>
        <dbReference type="ARBA" id="ARBA00022741"/>
    </source>
</evidence>
<dbReference type="InterPro" id="IPR023000">
    <property type="entry name" value="Shikimate_kinase_CS"/>
</dbReference>
<dbReference type="CDD" id="cd00464">
    <property type="entry name" value="SK"/>
    <property type="match status" value="1"/>
</dbReference>
<dbReference type="InterPro" id="IPR000623">
    <property type="entry name" value="Shikimate_kinase/TSH1"/>
</dbReference>
<dbReference type="GO" id="GO:0009423">
    <property type="term" value="P:chorismate biosynthetic process"/>
    <property type="evidence" value="ECO:0007669"/>
    <property type="project" value="UniProtKB-UniRule"/>
</dbReference>
<feature type="binding site" evidence="11">
    <location>
        <position position="60"/>
    </location>
    <ligand>
        <name>substrate</name>
    </ligand>
</feature>
<dbReference type="PANTHER" id="PTHR21087">
    <property type="entry name" value="SHIKIMATE KINASE"/>
    <property type="match status" value="1"/>
</dbReference>
<dbReference type="SUPFAM" id="SSF52540">
    <property type="entry name" value="P-loop containing nucleoside triphosphate hydrolases"/>
    <property type="match status" value="1"/>
</dbReference>
<organism evidence="12 13">
    <name type="scientific">Marilutibacter alkalisoli</name>
    <dbReference type="NCBI Taxonomy" id="2591633"/>
    <lineage>
        <taxon>Bacteria</taxon>
        <taxon>Pseudomonadati</taxon>
        <taxon>Pseudomonadota</taxon>
        <taxon>Gammaproteobacteria</taxon>
        <taxon>Lysobacterales</taxon>
        <taxon>Lysobacteraceae</taxon>
        <taxon>Marilutibacter</taxon>
    </lineage>
</organism>
<keyword evidence="11" id="KW-0963">Cytoplasm</keyword>
<dbReference type="InterPro" id="IPR031322">
    <property type="entry name" value="Shikimate/glucono_kinase"/>
</dbReference>